<dbReference type="EMBL" id="AWUE01020987">
    <property type="protein sequence ID" value="OMO64229.1"/>
    <property type="molecule type" value="Genomic_DNA"/>
</dbReference>
<accession>A0A1R3H1L7</accession>
<name>A0A1R3H1L7_9ROSI</name>
<evidence type="ECO:0000313" key="2">
    <source>
        <dbReference type="Proteomes" id="UP000187203"/>
    </source>
</evidence>
<dbReference type="Proteomes" id="UP000187203">
    <property type="component" value="Unassembled WGS sequence"/>
</dbReference>
<gene>
    <name evidence="1" type="ORF">COLO4_32100</name>
</gene>
<protein>
    <submittedName>
        <fullName evidence="1">Uncharacterized protein</fullName>
    </submittedName>
</protein>
<comment type="caution">
    <text evidence="1">The sequence shown here is derived from an EMBL/GenBank/DDBJ whole genome shotgun (WGS) entry which is preliminary data.</text>
</comment>
<proteinExistence type="predicted"/>
<evidence type="ECO:0000313" key="1">
    <source>
        <dbReference type="EMBL" id="OMO64229.1"/>
    </source>
</evidence>
<organism evidence="1 2">
    <name type="scientific">Corchorus olitorius</name>
    <dbReference type="NCBI Taxonomy" id="93759"/>
    <lineage>
        <taxon>Eukaryota</taxon>
        <taxon>Viridiplantae</taxon>
        <taxon>Streptophyta</taxon>
        <taxon>Embryophyta</taxon>
        <taxon>Tracheophyta</taxon>
        <taxon>Spermatophyta</taxon>
        <taxon>Magnoliopsida</taxon>
        <taxon>eudicotyledons</taxon>
        <taxon>Gunneridae</taxon>
        <taxon>Pentapetalae</taxon>
        <taxon>rosids</taxon>
        <taxon>malvids</taxon>
        <taxon>Malvales</taxon>
        <taxon>Malvaceae</taxon>
        <taxon>Grewioideae</taxon>
        <taxon>Apeibeae</taxon>
        <taxon>Corchorus</taxon>
    </lineage>
</organism>
<dbReference type="AlphaFoldDB" id="A0A1R3H1L7"/>
<keyword evidence="2" id="KW-1185">Reference proteome</keyword>
<sequence>MFQGSVRERGRNQGERVSAMHSILFLCKEEIVLKR</sequence>
<reference evidence="2" key="1">
    <citation type="submission" date="2013-09" db="EMBL/GenBank/DDBJ databases">
        <title>Corchorus olitorius genome sequencing.</title>
        <authorList>
            <person name="Alam M."/>
            <person name="Haque M.S."/>
            <person name="Islam M.S."/>
            <person name="Emdad E.M."/>
            <person name="Islam M.M."/>
            <person name="Ahmed B."/>
            <person name="Halim A."/>
            <person name="Hossen Q.M.M."/>
            <person name="Hossain M.Z."/>
            <person name="Ahmed R."/>
            <person name="Khan M.M."/>
            <person name="Islam R."/>
            <person name="Rashid M.M."/>
            <person name="Khan S.A."/>
            <person name="Rahman M.S."/>
            <person name="Alam M."/>
            <person name="Yahiya A.S."/>
            <person name="Khan M.S."/>
            <person name="Azam M.S."/>
            <person name="Haque T."/>
            <person name="Lashkar M.Z.H."/>
            <person name="Akhand A.I."/>
            <person name="Morshed G."/>
            <person name="Roy S."/>
            <person name="Uddin K.S."/>
            <person name="Rabeya T."/>
            <person name="Hossain A.S."/>
            <person name="Chowdhury A."/>
            <person name="Snigdha A.R."/>
            <person name="Mortoza M.S."/>
            <person name="Matin S.A."/>
            <person name="Hoque S.M.E."/>
            <person name="Islam M.K."/>
            <person name="Roy D.K."/>
            <person name="Haider R."/>
            <person name="Moosa M.M."/>
            <person name="Elias S.M."/>
            <person name="Hasan A.M."/>
            <person name="Jahan S."/>
            <person name="Shafiuddin M."/>
            <person name="Mahmood N."/>
            <person name="Shommy N.S."/>
        </authorList>
    </citation>
    <scope>NUCLEOTIDE SEQUENCE [LARGE SCALE GENOMIC DNA]</scope>
    <source>
        <strain evidence="2">cv. O-4</strain>
    </source>
</reference>